<keyword evidence="3" id="KW-1185">Reference proteome</keyword>
<dbReference type="Proteomes" id="UP001610063">
    <property type="component" value="Unassembled WGS sequence"/>
</dbReference>
<feature type="compositionally biased region" description="Basic residues" evidence="1">
    <location>
        <begin position="8"/>
        <end position="23"/>
    </location>
</feature>
<comment type="caution">
    <text evidence="2">The sequence shown here is derived from an EMBL/GenBank/DDBJ whole genome shotgun (WGS) entry which is preliminary data.</text>
</comment>
<dbReference type="RefSeq" id="WP_395417259.1">
    <property type="nucleotide sequence ID" value="NZ_JBIPKE010000015.1"/>
</dbReference>
<name>A0ABW7N9J2_9BACT</name>
<evidence type="ECO:0000313" key="3">
    <source>
        <dbReference type="Proteomes" id="UP001610063"/>
    </source>
</evidence>
<evidence type="ECO:0000256" key="1">
    <source>
        <dbReference type="SAM" id="MobiDB-lite"/>
    </source>
</evidence>
<proteinExistence type="predicted"/>
<evidence type="ECO:0000313" key="2">
    <source>
        <dbReference type="EMBL" id="MFH6983720.1"/>
    </source>
</evidence>
<feature type="region of interest" description="Disordered" evidence="1">
    <location>
        <begin position="45"/>
        <end position="104"/>
    </location>
</feature>
<dbReference type="EMBL" id="JBIPKE010000015">
    <property type="protein sequence ID" value="MFH6983720.1"/>
    <property type="molecule type" value="Genomic_DNA"/>
</dbReference>
<accession>A0ABW7N9J2</accession>
<gene>
    <name evidence="2" type="ORF">ACHKAR_09730</name>
</gene>
<organism evidence="2 3">
    <name type="scientific">Marinoscillum luteum</name>
    <dbReference type="NCBI Taxonomy" id="861051"/>
    <lineage>
        <taxon>Bacteria</taxon>
        <taxon>Pseudomonadati</taxon>
        <taxon>Bacteroidota</taxon>
        <taxon>Cytophagia</taxon>
        <taxon>Cytophagales</taxon>
        <taxon>Reichenbachiellaceae</taxon>
        <taxon>Marinoscillum</taxon>
    </lineage>
</organism>
<protein>
    <submittedName>
        <fullName evidence="2">Uncharacterized protein</fullName>
    </submittedName>
</protein>
<feature type="region of interest" description="Disordered" evidence="1">
    <location>
        <begin position="1"/>
        <end position="25"/>
    </location>
</feature>
<reference evidence="2 3" key="1">
    <citation type="journal article" date="2013" name="Int. J. Syst. Evol. Microbiol.">
        <title>Marinoscillum luteum sp. nov., isolated from marine sediment.</title>
        <authorList>
            <person name="Cha I.T."/>
            <person name="Park S.J."/>
            <person name="Kim S.J."/>
            <person name="Kim J.G."/>
            <person name="Jung M.Y."/>
            <person name="Shin K.S."/>
            <person name="Kwon K.K."/>
            <person name="Yang S.H."/>
            <person name="Seo Y.S."/>
            <person name="Rhee S.K."/>
        </authorList>
    </citation>
    <scope>NUCLEOTIDE SEQUENCE [LARGE SCALE GENOMIC DNA]</scope>
    <source>
        <strain evidence="2 3">KCTC 23939</strain>
    </source>
</reference>
<feature type="compositionally biased region" description="Basic and acidic residues" evidence="1">
    <location>
        <begin position="53"/>
        <end position="104"/>
    </location>
</feature>
<sequence>MAVTRLERKGKRNKSRAKNRVSKIKQLNAMPTIKNVDIEEIKKSFEAAPKPAKKAEAKKEEAPEVKAEAPAKEKKAAAPKAEAKEAKPKKAPAKKKDTKDKKED</sequence>